<dbReference type="InterPro" id="IPR023996">
    <property type="entry name" value="TonB-dep_OMP_SusC/RagA"/>
</dbReference>
<evidence type="ECO:0000256" key="1">
    <source>
        <dbReference type="ARBA" id="ARBA00004571"/>
    </source>
</evidence>
<dbReference type="InterPro" id="IPR011662">
    <property type="entry name" value="Secretin/TonB_short_N"/>
</dbReference>
<dbReference type="GO" id="GO:0015344">
    <property type="term" value="F:siderophore uptake transmembrane transporter activity"/>
    <property type="evidence" value="ECO:0007669"/>
    <property type="project" value="TreeGrafter"/>
</dbReference>
<dbReference type="NCBIfam" id="TIGR04056">
    <property type="entry name" value="OMP_RagA_SusC"/>
    <property type="match status" value="1"/>
</dbReference>
<dbReference type="SUPFAM" id="SSF56935">
    <property type="entry name" value="Porins"/>
    <property type="match status" value="1"/>
</dbReference>
<dbReference type="Pfam" id="PF07715">
    <property type="entry name" value="Plug"/>
    <property type="match status" value="1"/>
</dbReference>
<gene>
    <name evidence="11" type="ORF">F3B53_08115</name>
</gene>
<evidence type="ECO:0000256" key="5">
    <source>
        <dbReference type="ARBA" id="ARBA00022729"/>
    </source>
</evidence>
<dbReference type="Proteomes" id="UP000375690">
    <property type="component" value="Unassembled WGS sequence"/>
</dbReference>
<dbReference type="AlphaFoldDB" id="A0A6A1XN24"/>
<organism evidence="11 12">
    <name type="scientific">Bacteroides ovatus</name>
    <dbReference type="NCBI Taxonomy" id="28116"/>
    <lineage>
        <taxon>Bacteria</taxon>
        <taxon>Pseudomonadati</taxon>
        <taxon>Bacteroidota</taxon>
        <taxon>Bacteroidia</taxon>
        <taxon>Bacteroidales</taxon>
        <taxon>Bacteroidaceae</taxon>
        <taxon>Bacteroides</taxon>
    </lineage>
</organism>
<keyword evidence="5 9" id="KW-0732">Signal</keyword>
<comment type="similarity">
    <text evidence="8">Belongs to the TonB-dependent receptor family.</text>
</comment>
<dbReference type="Gene3D" id="2.170.130.10">
    <property type="entry name" value="TonB-dependent receptor, plug domain"/>
    <property type="match status" value="1"/>
</dbReference>
<feature type="chain" id="PRO_5025344469" evidence="9">
    <location>
        <begin position="34"/>
        <end position="1112"/>
    </location>
</feature>
<dbReference type="PROSITE" id="PS52016">
    <property type="entry name" value="TONB_DEPENDENT_REC_3"/>
    <property type="match status" value="1"/>
</dbReference>
<dbReference type="SUPFAM" id="SSF49464">
    <property type="entry name" value="Carboxypeptidase regulatory domain-like"/>
    <property type="match status" value="1"/>
</dbReference>
<dbReference type="InterPro" id="IPR036942">
    <property type="entry name" value="Beta-barrel_TonB_sf"/>
</dbReference>
<keyword evidence="11" id="KW-0675">Receptor</keyword>
<evidence type="ECO:0000256" key="2">
    <source>
        <dbReference type="ARBA" id="ARBA00022448"/>
    </source>
</evidence>
<dbReference type="Pfam" id="PF07660">
    <property type="entry name" value="STN"/>
    <property type="match status" value="1"/>
</dbReference>
<dbReference type="InterPro" id="IPR008969">
    <property type="entry name" value="CarboxyPept-like_regulatory"/>
</dbReference>
<keyword evidence="4 8" id="KW-0812">Transmembrane</keyword>
<comment type="subcellular location">
    <subcellularLocation>
        <location evidence="1 8">Cell outer membrane</location>
        <topology evidence="1 8">Multi-pass membrane protein</topology>
    </subcellularLocation>
</comment>
<dbReference type="Gene3D" id="2.40.170.20">
    <property type="entry name" value="TonB-dependent receptor, beta-barrel domain"/>
    <property type="match status" value="1"/>
</dbReference>
<dbReference type="NCBIfam" id="TIGR04057">
    <property type="entry name" value="SusC_RagA_signa"/>
    <property type="match status" value="1"/>
</dbReference>
<accession>A0A6A1XN24</accession>
<dbReference type="Pfam" id="PF13715">
    <property type="entry name" value="CarbopepD_reg_2"/>
    <property type="match status" value="1"/>
</dbReference>
<evidence type="ECO:0000256" key="3">
    <source>
        <dbReference type="ARBA" id="ARBA00022452"/>
    </source>
</evidence>
<name>A0A6A1XN24_BACOV</name>
<keyword evidence="3 8" id="KW-1134">Transmembrane beta strand</keyword>
<proteinExistence type="inferred from homology"/>
<protein>
    <submittedName>
        <fullName evidence="11">TonB-dependent receptor</fullName>
    </submittedName>
</protein>
<evidence type="ECO:0000259" key="10">
    <source>
        <dbReference type="SMART" id="SM00965"/>
    </source>
</evidence>
<comment type="caution">
    <text evidence="11">The sequence shown here is derived from an EMBL/GenBank/DDBJ whole genome shotgun (WGS) entry which is preliminary data.</text>
</comment>
<dbReference type="InterPro" id="IPR039426">
    <property type="entry name" value="TonB-dep_rcpt-like"/>
</dbReference>
<keyword evidence="7 8" id="KW-0998">Cell outer membrane</keyword>
<sequence length="1112" mass="123100">MLQIYKFIVDKKTKGRSFMLFFCLMLATTVSLAQNGAKITIKKNSISVIEALKEVEKQSGMSVGYNDSQLKNKPAITLNIEAASLENALAQILKGTGFTYQLKEKYIMIIPEQKKESNPTKKITGKVVDENNDPLIGVNIKVEGTAAGSITDIDGNFLIEASTGNTLTFTYIGYTSESIKVTNQNNYRIQLTADTQQLSEVVVTALGIKREQKALSYNVQQIGADKMPEIKDANFINSLSGKAAGVVINASSSGVGGASKVVMRGTKSIEQSSNALYVIDGIPMYNFGGGGGTEFDSKGATEAIADINPDDIESISFLTGAAAAAMYGSNAANGAIVVTTKRGQIGKLSATFSSSMEFMNPFVLPKFQNRYGTGTRGDAEGSPILSWGPKLNPANQTGYEPTDFFDTGAAYSNSITLSTGTDKNQTFFSAAAVNSEGMIPNNRYNRYNFTFRNTTHFLNDKMKLDVGASYIIQNDRNMTNQGVYSNPLVSAYLFPRGDDFSLVKAFERYDEARKINVAYWPQGEGDLRMQNPYWIAYRNVRTNEKKRYMLNAGLTYDILDWLNVSARIRVDNTDNTYQQKLYASTISTLTEGSTQGHYTIQKVNETQTYADFMVNINKRIDDFTVVVNAGTSLSDNSSDLLGYGGPIRDTGVPNVFNVFDLDNAKKRATQEGWEEMTQSIFASAEIGWKSMLYLTLTGRNDWASQLKGSNPTSFFYPSVGLSAVISEMVTLPKAIDYLKVRGSFSSVGTPYPRFLVQPTYSYDPTKQDWNAKTHYPIGKLKPERTDSWEIGVDGTFFKDFKVSGSFYYANTYNQTFDPKITVSSGYSTLYVQTGYVRNLGVEGLLSYGHTWRDFGWNSNFTFSWNKNKIVELVKDYVHPETGEIVNKDRLELKGLGYTKFILKEGGTLGDLYTNADFIRDDKGYIQIDKNGDVAKTDNLPDIKLGSVFPKANLAWNNSFSYKGIYAGFQLSARLGGIVYSATQAALDQYGVSEASAAARDRGGVLVNGRSWVNAQQYYEIVATSSGLPQYYTYSATNLRLQEAHIGYTIPRKWLGNICDINVSVVGRNLWMIYCKAPFAPEAIATTSNFYQGIDYFMMPSTRNFGFNVKINF</sequence>
<feature type="domain" description="Secretin/TonB short N-terminal" evidence="10">
    <location>
        <begin position="61"/>
        <end position="112"/>
    </location>
</feature>
<evidence type="ECO:0000256" key="6">
    <source>
        <dbReference type="ARBA" id="ARBA00023136"/>
    </source>
</evidence>
<feature type="signal peptide" evidence="9">
    <location>
        <begin position="1"/>
        <end position="33"/>
    </location>
</feature>
<dbReference type="EMBL" id="VWFC01000007">
    <property type="protein sequence ID" value="KAB1327934.1"/>
    <property type="molecule type" value="Genomic_DNA"/>
</dbReference>
<dbReference type="SMART" id="SM00965">
    <property type="entry name" value="STN"/>
    <property type="match status" value="1"/>
</dbReference>
<dbReference type="PANTHER" id="PTHR30069:SF29">
    <property type="entry name" value="HEMOGLOBIN AND HEMOGLOBIN-HAPTOGLOBIN-BINDING PROTEIN 1-RELATED"/>
    <property type="match status" value="1"/>
</dbReference>
<dbReference type="Gene3D" id="2.60.40.1120">
    <property type="entry name" value="Carboxypeptidase-like, regulatory domain"/>
    <property type="match status" value="1"/>
</dbReference>
<evidence type="ECO:0000256" key="8">
    <source>
        <dbReference type="PROSITE-ProRule" id="PRU01360"/>
    </source>
</evidence>
<dbReference type="GO" id="GO:0009279">
    <property type="term" value="C:cell outer membrane"/>
    <property type="evidence" value="ECO:0007669"/>
    <property type="project" value="UniProtKB-SubCell"/>
</dbReference>
<dbReference type="PANTHER" id="PTHR30069">
    <property type="entry name" value="TONB-DEPENDENT OUTER MEMBRANE RECEPTOR"/>
    <property type="match status" value="1"/>
</dbReference>
<evidence type="ECO:0000256" key="9">
    <source>
        <dbReference type="SAM" id="SignalP"/>
    </source>
</evidence>
<evidence type="ECO:0000313" key="12">
    <source>
        <dbReference type="Proteomes" id="UP000375690"/>
    </source>
</evidence>
<keyword evidence="6 8" id="KW-0472">Membrane</keyword>
<dbReference type="InterPro" id="IPR037066">
    <property type="entry name" value="Plug_dom_sf"/>
</dbReference>
<evidence type="ECO:0000313" key="11">
    <source>
        <dbReference type="EMBL" id="KAB1327934.1"/>
    </source>
</evidence>
<reference evidence="11 12" key="1">
    <citation type="journal article" date="2019" name="Nat. Med.">
        <title>A library of human gut bacterial isolates paired with longitudinal multiomics data enables mechanistic microbiome research.</title>
        <authorList>
            <person name="Poyet M."/>
            <person name="Groussin M."/>
            <person name="Gibbons S.M."/>
            <person name="Avila-Pacheco J."/>
            <person name="Jiang X."/>
            <person name="Kearney S.M."/>
            <person name="Perrotta A.R."/>
            <person name="Berdy B."/>
            <person name="Zhao S."/>
            <person name="Lieberman T.D."/>
            <person name="Swanson P.K."/>
            <person name="Smith M."/>
            <person name="Roesemann S."/>
            <person name="Alexander J.E."/>
            <person name="Rich S.A."/>
            <person name="Livny J."/>
            <person name="Vlamakis H."/>
            <person name="Clish C."/>
            <person name="Bullock K."/>
            <person name="Deik A."/>
            <person name="Scott J."/>
            <person name="Pierce K.A."/>
            <person name="Xavier R.J."/>
            <person name="Alm E.J."/>
        </authorList>
    </citation>
    <scope>NUCLEOTIDE SEQUENCE [LARGE SCALE GENOMIC DNA]</scope>
    <source>
        <strain evidence="11 12">BIOML-A2</strain>
    </source>
</reference>
<dbReference type="InterPro" id="IPR012910">
    <property type="entry name" value="Plug_dom"/>
</dbReference>
<dbReference type="GO" id="GO:0044718">
    <property type="term" value="P:siderophore transmembrane transport"/>
    <property type="evidence" value="ECO:0007669"/>
    <property type="project" value="TreeGrafter"/>
</dbReference>
<dbReference type="InterPro" id="IPR023997">
    <property type="entry name" value="TonB-dep_OMP_SusC/RagA_CS"/>
</dbReference>
<keyword evidence="2 8" id="KW-0813">Transport</keyword>
<dbReference type="FunFam" id="2.60.40.1120:FF:000003">
    <property type="entry name" value="Outer membrane protein Omp121"/>
    <property type="match status" value="1"/>
</dbReference>
<dbReference type="Gene3D" id="3.55.50.30">
    <property type="match status" value="1"/>
</dbReference>
<evidence type="ECO:0000256" key="7">
    <source>
        <dbReference type="ARBA" id="ARBA00023237"/>
    </source>
</evidence>
<evidence type="ECO:0000256" key="4">
    <source>
        <dbReference type="ARBA" id="ARBA00022692"/>
    </source>
</evidence>